<dbReference type="HOGENOM" id="CLU_000445_88_6_9"/>
<dbReference type="PANTHER" id="PTHR43280">
    <property type="entry name" value="ARAC-FAMILY TRANSCRIPTIONAL REGULATOR"/>
    <property type="match status" value="1"/>
</dbReference>
<evidence type="ECO:0000259" key="4">
    <source>
        <dbReference type="PROSITE" id="PS01124"/>
    </source>
</evidence>
<dbReference type="CDD" id="cd02208">
    <property type="entry name" value="cupin_RmlC-like"/>
    <property type="match status" value="1"/>
</dbReference>
<evidence type="ECO:0000256" key="2">
    <source>
        <dbReference type="ARBA" id="ARBA00023125"/>
    </source>
</evidence>
<evidence type="ECO:0000313" key="5">
    <source>
        <dbReference type="EMBL" id="EHL96509.1"/>
    </source>
</evidence>
<dbReference type="InterPro" id="IPR009057">
    <property type="entry name" value="Homeodomain-like_sf"/>
</dbReference>
<protein>
    <submittedName>
        <fullName evidence="5">Transcriptional regulator, AraC family</fullName>
    </submittedName>
</protein>
<dbReference type="SMART" id="SM00342">
    <property type="entry name" value="HTH_ARAC"/>
    <property type="match status" value="1"/>
</dbReference>
<dbReference type="InterPro" id="IPR003313">
    <property type="entry name" value="AraC-bd"/>
</dbReference>
<dbReference type="PANTHER" id="PTHR43280:SF2">
    <property type="entry name" value="HTH-TYPE TRANSCRIPTIONAL REGULATOR EXSA"/>
    <property type="match status" value="1"/>
</dbReference>
<dbReference type="EMBL" id="AGEY01000181">
    <property type="protein sequence ID" value="EHL96509.1"/>
    <property type="molecule type" value="Genomic_DNA"/>
</dbReference>
<dbReference type="InterPro" id="IPR037923">
    <property type="entry name" value="HTH-like"/>
</dbReference>
<dbReference type="Proteomes" id="UP000004625">
    <property type="component" value="Unassembled WGS sequence"/>
</dbReference>
<reference evidence="5 6" key="1">
    <citation type="submission" date="2011-09" db="EMBL/GenBank/DDBJ databases">
        <authorList>
            <person name="Weinstock G."/>
            <person name="Sodergren E."/>
            <person name="Clifton S."/>
            <person name="Fulton L."/>
            <person name="Fulton B."/>
            <person name="Courtney L."/>
            <person name="Fronick C."/>
            <person name="Harrison M."/>
            <person name="Strong C."/>
            <person name="Farmer C."/>
            <person name="Delahaunty K."/>
            <person name="Markovic C."/>
            <person name="Hall O."/>
            <person name="Minx P."/>
            <person name="Tomlinson C."/>
            <person name="Mitreva M."/>
            <person name="Hou S."/>
            <person name="Chen J."/>
            <person name="Wollam A."/>
            <person name="Pepin K.H."/>
            <person name="Johnson M."/>
            <person name="Bhonagiri V."/>
            <person name="Zhang X."/>
            <person name="Suruliraj S."/>
            <person name="Warren W."/>
            <person name="Chinwalla A."/>
            <person name="Mardis E.R."/>
            <person name="Wilson R.K."/>
        </authorList>
    </citation>
    <scope>NUCLEOTIDE SEQUENCE [LARGE SCALE GENOMIC DNA]</scope>
    <source>
        <strain evidence="5 6">F0439</strain>
    </source>
</reference>
<dbReference type="SUPFAM" id="SSF51215">
    <property type="entry name" value="Regulatory protein AraC"/>
    <property type="match status" value="1"/>
</dbReference>
<dbReference type="Pfam" id="PF02311">
    <property type="entry name" value="AraC_binding"/>
    <property type="match status" value="1"/>
</dbReference>
<dbReference type="SUPFAM" id="SSF46689">
    <property type="entry name" value="Homeodomain-like"/>
    <property type="match status" value="2"/>
</dbReference>
<keyword evidence="3" id="KW-0804">Transcription</keyword>
<dbReference type="PROSITE" id="PS01124">
    <property type="entry name" value="HTH_ARAC_FAMILY_2"/>
    <property type="match status" value="1"/>
</dbReference>
<dbReference type="AlphaFoldDB" id="G9ZRJ1"/>
<dbReference type="RefSeq" id="WP_008214203.1">
    <property type="nucleotide sequence ID" value="NZ_JH415053.1"/>
</dbReference>
<evidence type="ECO:0000313" key="6">
    <source>
        <dbReference type="Proteomes" id="UP000004625"/>
    </source>
</evidence>
<keyword evidence="2" id="KW-0238">DNA-binding</keyword>
<dbReference type="PATRIC" id="fig|797515.3.peg.2122"/>
<dbReference type="Pfam" id="PF12833">
    <property type="entry name" value="HTH_18"/>
    <property type="match status" value="1"/>
</dbReference>
<dbReference type="STRING" id="797515.HMPREF9103_02352"/>
<comment type="caution">
    <text evidence="5">The sequence shown here is derived from an EMBL/GenBank/DDBJ whole genome shotgun (WGS) entry which is preliminary data.</text>
</comment>
<gene>
    <name evidence="5" type="ORF">HMPREF9103_02352</name>
</gene>
<evidence type="ECO:0000256" key="3">
    <source>
        <dbReference type="ARBA" id="ARBA00023163"/>
    </source>
</evidence>
<feature type="domain" description="HTH araC/xylS-type" evidence="4">
    <location>
        <begin position="183"/>
        <end position="281"/>
    </location>
</feature>
<organism evidence="5 6">
    <name type="scientific">Lentilactobacillus parafarraginis F0439</name>
    <dbReference type="NCBI Taxonomy" id="797515"/>
    <lineage>
        <taxon>Bacteria</taxon>
        <taxon>Bacillati</taxon>
        <taxon>Bacillota</taxon>
        <taxon>Bacilli</taxon>
        <taxon>Lactobacillales</taxon>
        <taxon>Lactobacillaceae</taxon>
        <taxon>Lentilactobacillus</taxon>
    </lineage>
</organism>
<name>G9ZRJ1_9LACO</name>
<evidence type="ECO:0000256" key="1">
    <source>
        <dbReference type="ARBA" id="ARBA00023015"/>
    </source>
</evidence>
<dbReference type="GO" id="GO:0003700">
    <property type="term" value="F:DNA-binding transcription factor activity"/>
    <property type="evidence" value="ECO:0007669"/>
    <property type="project" value="InterPro"/>
</dbReference>
<keyword evidence="1" id="KW-0805">Transcription regulation</keyword>
<keyword evidence="6" id="KW-1185">Reference proteome</keyword>
<dbReference type="GO" id="GO:0043565">
    <property type="term" value="F:sequence-specific DNA binding"/>
    <property type="evidence" value="ECO:0007669"/>
    <property type="project" value="InterPro"/>
</dbReference>
<dbReference type="Gene3D" id="1.10.10.60">
    <property type="entry name" value="Homeodomain-like"/>
    <property type="match status" value="2"/>
</dbReference>
<dbReference type="eggNOG" id="COG4977">
    <property type="taxonomic scope" value="Bacteria"/>
</dbReference>
<proteinExistence type="predicted"/>
<accession>G9ZRJ1</accession>
<dbReference type="InterPro" id="IPR018060">
    <property type="entry name" value="HTH_AraC"/>
</dbReference>
<sequence length="328" mass="38409">MKFFSFTLKKPVLYYMGGEFQVSESWKHRSLYHKGDYEIIFCNRGPIYIQVGSQQFELRQNQVLIVPPFTHYFGYRENASGADFYWLYFFPQEKVTTFDAEESEVISRLKMNTSGKHDDVTLPIMFDLPDYDDAVVTIHKILAAKKKITYMEKRDFLTSALLIELFDSYVNQHNPDGDAAKIDYIKEWIRSHMANTLNVEEVANCVNLNRDYLTRIFKRQTGMTVLQYINKQRIDVATTLLVRTEMSIKEIAYSSYFTNPKMFMRRFKRETGLSPSEYRSLYSNIHLNNTHVDPFIPVPSRIADTINESVDRKLTTESKSHEPKAPNV</sequence>